<keyword evidence="3" id="KW-1185">Reference proteome</keyword>
<name>A0ABU0HFH7_9HYPH</name>
<gene>
    <name evidence="2" type="ORF">QO016_000189</name>
</gene>
<evidence type="ECO:0000313" key="3">
    <source>
        <dbReference type="Proteomes" id="UP001236369"/>
    </source>
</evidence>
<reference evidence="2 3" key="1">
    <citation type="submission" date="2023-07" db="EMBL/GenBank/DDBJ databases">
        <title>Genomic Encyclopedia of Type Strains, Phase IV (KMG-IV): sequencing the most valuable type-strain genomes for metagenomic binning, comparative biology and taxonomic classification.</title>
        <authorList>
            <person name="Goeker M."/>
        </authorList>
    </citation>
    <scope>NUCLEOTIDE SEQUENCE [LARGE SCALE GENOMIC DNA]</scope>
    <source>
        <strain evidence="2 3">DSM 19562</strain>
    </source>
</reference>
<feature type="region of interest" description="Disordered" evidence="1">
    <location>
        <begin position="27"/>
        <end position="135"/>
    </location>
</feature>
<feature type="region of interest" description="Disordered" evidence="1">
    <location>
        <begin position="161"/>
        <end position="215"/>
    </location>
</feature>
<comment type="caution">
    <text evidence="2">The sequence shown here is derived from an EMBL/GenBank/DDBJ whole genome shotgun (WGS) entry which is preliminary data.</text>
</comment>
<accession>A0ABU0HFH7</accession>
<sequence>MPGRQTWPARNALDIFARHRMFPAGASSVEAGESTVGRRTTAPAGGSARSKPSGKLSDGRLKAAPPEFSRQRRARHALGGDRPAGRSRATGSWSAPRPARDGGVGRTGTGRAHAPAHARRRRPATEPADPRERTVSCALHADPGIRCQPLELAHTLRPCSFTSRSRPSRVDLASDECLPPPFAKAQAPTSRQGFSPGIGTGPSVPGTWRPSEQAG</sequence>
<evidence type="ECO:0000313" key="2">
    <source>
        <dbReference type="EMBL" id="MDQ0440712.1"/>
    </source>
</evidence>
<organism evidence="2 3">
    <name type="scientific">Methylobacterium persicinum</name>
    <dbReference type="NCBI Taxonomy" id="374426"/>
    <lineage>
        <taxon>Bacteria</taxon>
        <taxon>Pseudomonadati</taxon>
        <taxon>Pseudomonadota</taxon>
        <taxon>Alphaproteobacteria</taxon>
        <taxon>Hyphomicrobiales</taxon>
        <taxon>Methylobacteriaceae</taxon>
        <taxon>Methylobacterium</taxon>
    </lineage>
</organism>
<protein>
    <submittedName>
        <fullName evidence="2">Uncharacterized protein</fullName>
    </submittedName>
</protein>
<dbReference type="EMBL" id="JAUSVV010000001">
    <property type="protein sequence ID" value="MDQ0440712.1"/>
    <property type="molecule type" value="Genomic_DNA"/>
</dbReference>
<dbReference type="Proteomes" id="UP001236369">
    <property type="component" value="Unassembled WGS sequence"/>
</dbReference>
<evidence type="ECO:0000256" key="1">
    <source>
        <dbReference type="SAM" id="MobiDB-lite"/>
    </source>
</evidence>
<proteinExistence type="predicted"/>